<dbReference type="EMBL" id="FZOQ01000015">
    <property type="protein sequence ID" value="SNS86381.1"/>
    <property type="molecule type" value="Genomic_DNA"/>
</dbReference>
<dbReference type="PANTHER" id="PTHR36966:SF1">
    <property type="entry name" value="REP-ASSOCIATED TYROSINE TRANSPOSASE"/>
    <property type="match status" value="1"/>
</dbReference>
<evidence type="ECO:0000313" key="4">
    <source>
        <dbReference type="Proteomes" id="UP000198432"/>
    </source>
</evidence>
<dbReference type="GO" id="GO:0004803">
    <property type="term" value="F:transposase activity"/>
    <property type="evidence" value="ECO:0007669"/>
    <property type="project" value="InterPro"/>
</dbReference>
<keyword evidence="1" id="KW-1133">Transmembrane helix</keyword>
<protein>
    <submittedName>
        <fullName evidence="3">REP element-mobilizing transposase RayT</fullName>
    </submittedName>
</protein>
<dbReference type="Pfam" id="PF01797">
    <property type="entry name" value="Y1_Tnp"/>
    <property type="match status" value="1"/>
</dbReference>
<sequence>MSRKYKFNNQEGLYFVSFAVVYWINVFTREEYFAILTDSLDYCRKNKGIEIYAWCIMPSHVHLIFRAKASNPSVLLKELKTHISKQLQKAIAEHNQESRKEWMLWLMERAGLKSSNVKHRQFWQQHNQPIELWSPALIDQKIDYIHNNPVVAGFVSEPEHWKYSSAIDYSGGKGVLEIDIA</sequence>
<dbReference type="NCBIfam" id="NF047646">
    <property type="entry name" value="REP_Tyr_transpos"/>
    <property type="match status" value="1"/>
</dbReference>
<dbReference type="Proteomes" id="UP000198432">
    <property type="component" value="Unassembled WGS sequence"/>
</dbReference>
<feature type="domain" description="Transposase IS200-like" evidence="2">
    <location>
        <begin position="10"/>
        <end position="148"/>
    </location>
</feature>
<dbReference type="GO" id="GO:0043565">
    <property type="term" value="F:sequence-specific DNA binding"/>
    <property type="evidence" value="ECO:0007669"/>
    <property type="project" value="TreeGrafter"/>
</dbReference>
<evidence type="ECO:0000259" key="2">
    <source>
        <dbReference type="SMART" id="SM01321"/>
    </source>
</evidence>
<dbReference type="Gene3D" id="3.30.70.1290">
    <property type="entry name" value="Transposase IS200-like"/>
    <property type="match status" value="1"/>
</dbReference>
<dbReference type="InterPro" id="IPR036515">
    <property type="entry name" value="Transposase_17_sf"/>
</dbReference>
<dbReference type="InterPro" id="IPR002686">
    <property type="entry name" value="Transposase_17"/>
</dbReference>
<dbReference type="SMART" id="SM01321">
    <property type="entry name" value="Y1_Tnp"/>
    <property type="match status" value="1"/>
</dbReference>
<keyword evidence="1" id="KW-0472">Membrane</keyword>
<dbReference type="RefSeq" id="WP_089320248.1">
    <property type="nucleotide sequence ID" value="NZ_FZOQ01000015.1"/>
</dbReference>
<gene>
    <name evidence="3" type="ORF">SAMN06296052_11540</name>
</gene>
<dbReference type="AlphaFoldDB" id="A0A239HYR4"/>
<evidence type="ECO:0000313" key="3">
    <source>
        <dbReference type="EMBL" id="SNS86381.1"/>
    </source>
</evidence>
<dbReference type="SUPFAM" id="SSF143422">
    <property type="entry name" value="Transposase IS200-like"/>
    <property type="match status" value="1"/>
</dbReference>
<accession>A0A239HYR4</accession>
<keyword evidence="1" id="KW-0812">Transmembrane</keyword>
<proteinExistence type="predicted"/>
<reference evidence="4" key="1">
    <citation type="submission" date="2017-06" db="EMBL/GenBank/DDBJ databases">
        <authorList>
            <person name="Varghese N."/>
            <person name="Submissions S."/>
        </authorList>
    </citation>
    <scope>NUCLEOTIDE SEQUENCE [LARGE SCALE GENOMIC DNA]</scope>
    <source>
        <strain evidence="4">NKM1</strain>
    </source>
</reference>
<dbReference type="GO" id="GO:0006313">
    <property type="term" value="P:DNA transposition"/>
    <property type="evidence" value="ECO:0007669"/>
    <property type="project" value="InterPro"/>
</dbReference>
<name>A0A239HYR4_9BACT</name>
<dbReference type="OrthoDB" id="9788881at2"/>
<organism evidence="3 4">
    <name type="scientific">Pontibacter ummariensis</name>
    <dbReference type="NCBI Taxonomy" id="1610492"/>
    <lineage>
        <taxon>Bacteria</taxon>
        <taxon>Pseudomonadati</taxon>
        <taxon>Bacteroidota</taxon>
        <taxon>Cytophagia</taxon>
        <taxon>Cytophagales</taxon>
        <taxon>Hymenobacteraceae</taxon>
        <taxon>Pontibacter</taxon>
    </lineage>
</organism>
<keyword evidence="4" id="KW-1185">Reference proteome</keyword>
<dbReference type="PANTHER" id="PTHR36966">
    <property type="entry name" value="REP-ASSOCIATED TYROSINE TRANSPOSASE"/>
    <property type="match status" value="1"/>
</dbReference>
<evidence type="ECO:0000256" key="1">
    <source>
        <dbReference type="SAM" id="Phobius"/>
    </source>
</evidence>
<dbReference type="InterPro" id="IPR052715">
    <property type="entry name" value="RAYT_transposase"/>
</dbReference>
<feature type="transmembrane region" description="Helical" evidence="1">
    <location>
        <begin position="12"/>
        <end position="28"/>
    </location>
</feature>